<dbReference type="PANTHER" id="PTHR10889:SF1">
    <property type="entry name" value="DEOXYRIBOSE-PHOSPHATE ALDOLASE"/>
    <property type="match status" value="1"/>
</dbReference>
<dbReference type="NCBIfam" id="TIGR00126">
    <property type="entry name" value="deoC"/>
    <property type="match status" value="1"/>
</dbReference>
<evidence type="ECO:0000256" key="3">
    <source>
        <dbReference type="ARBA" id="ARBA00023239"/>
    </source>
</evidence>
<accession>A0ABY4RL37</accession>
<dbReference type="EC" id="4.1.2.4" evidence="6"/>
<evidence type="ECO:0000256" key="1">
    <source>
        <dbReference type="ARBA" id="ARBA00010936"/>
    </source>
</evidence>
<reference evidence="7" key="1">
    <citation type="submission" date="2018-02" db="EMBL/GenBank/DDBJ databases">
        <authorList>
            <person name="Kim S.-K."/>
            <person name="Jung H.-I."/>
            <person name="Lee S.-W."/>
        </authorList>
    </citation>
    <scope>NUCLEOTIDE SEQUENCE</scope>
    <source>
        <strain evidence="7">SK3146</strain>
    </source>
</reference>
<dbReference type="InterPro" id="IPR001295">
    <property type="entry name" value="Dihydroorotate_DH_CS"/>
</dbReference>
<dbReference type="Gene3D" id="3.20.20.70">
    <property type="entry name" value="Aldolase class I"/>
    <property type="match status" value="1"/>
</dbReference>
<comment type="catalytic activity">
    <reaction evidence="5 6">
        <text>2-deoxy-D-ribose 5-phosphate = D-glyceraldehyde 3-phosphate + acetaldehyde</text>
        <dbReference type="Rhea" id="RHEA:12821"/>
        <dbReference type="ChEBI" id="CHEBI:15343"/>
        <dbReference type="ChEBI" id="CHEBI:59776"/>
        <dbReference type="ChEBI" id="CHEBI:62877"/>
        <dbReference type="EC" id="4.1.2.4"/>
    </reaction>
</comment>
<gene>
    <name evidence="7" type="primary">deoC2_2</name>
    <name evidence="6" type="synonym">deoC</name>
    <name evidence="7" type="ORF">SK3146_01526</name>
</gene>
<evidence type="ECO:0000256" key="2">
    <source>
        <dbReference type="ARBA" id="ARBA00022490"/>
    </source>
</evidence>
<keyword evidence="8" id="KW-1185">Reference proteome</keyword>
<evidence type="ECO:0000256" key="6">
    <source>
        <dbReference type="HAMAP-Rule" id="MF_00114"/>
    </source>
</evidence>
<dbReference type="SMART" id="SM01133">
    <property type="entry name" value="DeoC"/>
    <property type="match status" value="1"/>
</dbReference>
<dbReference type="InterPro" id="IPR011343">
    <property type="entry name" value="DeoC"/>
</dbReference>
<dbReference type="CDD" id="cd00959">
    <property type="entry name" value="DeoC"/>
    <property type="match status" value="1"/>
</dbReference>
<keyword evidence="4 6" id="KW-0704">Schiff base</keyword>
<protein>
    <recommendedName>
        <fullName evidence="6">Deoxyribose-phosphate aldolase</fullName>
        <shortName evidence="6">DERA</shortName>
        <ecNumber evidence="6">4.1.2.4</ecNumber>
    </recommendedName>
    <alternativeName>
        <fullName evidence="6">2-deoxy-D-ribose 5-phosphate aldolase</fullName>
    </alternativeName>
    <alternativeName>
        <fullName evidence="6">Phosphodeoxyriboaldolase</fullName>
        <shortName evidence="6">Deoxyriboaldolase</shortName>
    </alternativeName>
</protein>
<evidence type="ECO:0000313" key="7">
    <source>
        <dbReference type="EMBL" id="UQZ82369.1"/>
    </source>
</evidence>
<comment type="similarity">
    <text evidence="1 6">Belongs to the DeoC/FbaB aldolase family. DeoC type 1 subfamily.</text>
</comment>
<feature type="active site" description="Schiff-base intermediate with acetaldehyde" evidence="6">
    <location>
        <position position="153"/>
    </location>
</feature>
<dbReference type="InterPro" id="IPR002915">
    <property type="entry name" value="DeoC/FbaB/LacD_aldolase"/>
</dbReference>
<dbReference type="PIRSF" id="PIRSF001357">
    <property type="entry name" value="DeoC"/>
    <property type="match status" value="1"/>
</dbReference>
<comment type="pathway">
    <text evidence="6">Carbohydrate degradation; 2-deoxy-D-ribose 1-phosphate degradation; D-glyceraldehyde 3-phosphate and acetaldehyde from 2-deoxy-alpha-D-ribose 1-phosphate: step 2/2.</text>
</comment>
<dbReference type="EMBL" id="CP027059">
    <property type="protein sequence ID" value="UQZ82369.1"/>
    <property type="molecule type" value="Genomic_DNA"/>
</dbReference>
<proteinExistence type="inferred from homology"/>
<dbReference type="SUPFAM" id="SSF51569">
    <property type="entry name" value="Aldolase"/>
    <property type="match status" value="1"/>
</dbReference>
<dbReference type="HAMAP" id="MF_00114">
    <property type="entry name" value="DeoC_type1"/>
    <property type="match status" value="1"/>
</dbReference>
<organism evidence="7 8">
    <name type="scientific">Paenibacillus konkukensis</name>
    <dbReference type="NCBI Taxonomy" id="2020716"/>
    <lineage>
        <taxon>Bacteria</taxon>
        <taxon>Bacillati</taxon>
        <taxon>Bacillota</taxon>
        <taxon>Bacilli</taxon>
        <taxon>Bacillales</taxon>
        <taxon>Paenibacillaceae</taxon>
        <taxon>Paenibacillus</taxon>
    </lineage>
</organism>
<dbReference type="Pfam" id="PF01791">
    <property type="entry name" value="DeoC"/>
    <property type="match status" value="1"/>
</dbReference>
<reference evidence="7" key="2">
    <citation type="journal article" date="2021" name="J Anim Sci Technol">
        <title>Complete genome sequence of Paenibacillus konkukensis sp. nov. SK3146 as a potential probiotic strain.</title>
        <authorList>
            <person name="Jung H.I."/>
            <person name="Park S."/>
            <person name="Niu K.M."/>
            <person name="Lee S.W."/>
            <person name="Kothari D."/>
            <person name="Yi K.J."/>
            <person name="Kim S.K."/>
        </authorList>
    </citation>
    <scope>NUCLEOTIDE SEQUENCE</scope>
    <source>
        <strain evidence="7">SK3146</strain>
    </source>
</reference>
<dbReference type="PANTHER" id="PTHR10889">
    <property type="entry name" value="DEOXYRIBOSE-PHOSPHATE ALDOLASE"/>
    <property type="match status" value="1"/>
</dbReference>
<dbReference type="Proteomes" id="UP001057134">
    <property type="component" value="Chromosome"/>
</dbReference>
<keyword evidence="2 6" id="KW-0963">Cytoplasm</keyword>
<dbReference type="InterPro" id="IPR028581">
    <property type="entry name" value="DeoC_typeI"/>
</dbReference>
<keyword evidence="3 6" id="KW-0456">Lyase</keyword>
<dbReference type="GO" id="GO:0004139">
    <property type="term" value="F:deoxyribose-phosphate aldolase activity"/>
    <property type="evidence" value="ECO:0007669"/>
    <property type="project" value="UniProtKB-EC"/>
</dbReference>
<dbReference type="RefSeq" id="WP_249864512.1">
    <property type="nucleotide sequence ID" value="NZ_CP027059.1"/>
</dbReference>
<comment type="subcellular location">
    <subcellularLocation>
        <location evidence="6">Cytoplasm</location>
    </subcellularLocation>
</comment>
<dbReference type="PROSITE" id="PS00912">
    <property type="entry name" value="DHODEHASE_2"/>
    <property type="match status" value="1"/>
</dbReference>
<comment type="caution">
    <text evidence="6">Lacks conserved residue(s) required for the propagation of feature annotation.</text>
</comment>
<comment type="function">
    <text evidence="6">Catalyzes a reversible aldol reaction between acetaldehyde and D-glyceraldehyde 3-phosphate to generate 2-deoxy-D-ribose 5-phosphate.</text>
</comment>
<name>A0ABY4RL37_9BACL</name>
<evidence type="ECO:0000313" key="8">
    <source>
        <dbReference type="Proteomes" id="UP001057134"/>
    </source>
</evidence>
<sequence>MDEIAKKIDHTLLKAECTREDIIRLCAEAKEYGLASVCVNPYWVRLAAKLLEGSGVKVSTVVGFPLGATSTFVKIAEAKDAIAGGAAEIDMVLNIGVLKSGDFETVKKDIEGVVIACEGQAAVKVILETGLLSYEEKIIACSICKMEGADFVKTSTGFGPGGATTDDIALMRKTIGPNMGVMASGGIRDLVTARQMIGAGATRIGTSAGVEVVIGGKGEFNRKDGE</sequence>
<evidence type="ECO:0000256" key="5">
    <source>
        <dbReference type="ARBA" id="ARBA00048791"/>
    </source>
</evidence>
<evidence type="ECO:0000256" key="4">
    <source>
        <dbReference type="ARBA" id="ARBA00023270"/>
    </source>
</evidence>
<dbReference type="InterPro" id="IPR013785">
    <property type="entry name" value="Aldolase_TIM"/>
</dbReference>
<feature type="active site" description="Proton donor/acceptor" evidence="6">
    <location>
        <position position="90"/>
    </location>
</feature>